<keyword evidence="2" id="KW-1185">Reference proteome</keyword>
<accession>A0AAP4BBY7</accession>
<comment type="caution">
    <text evidence="1">The sequence shown here is derived from an EMBL/GenBank/DDBJ whole genome shotgun (WGS) entry which is preliminary data.</text>
</comment>
<dbReference type="Proteomes" id="UP001300383">
    <property type="component" value="Unassembled WGS sequence"/>
</dbReference>
<evidence type="ECO:0000313" key="2">
    <source>
        <dbReference type="Proteomes" id="UP001300383"/>
    </source>
</evidence>
<organism evidence="1 2">
    <name type="scientific">Fusibacillus kribbianus</name>
    <dbReference type="NCBI Taxonomy" id="3044208"/>
    <lineage>
        <taxon>Bacteria</taxon>
        <taxon>Bacillati</taxon>
        <taxon>Bacillota</taxon>
        <taxon>Clostridia</taxon>
        <taxon>Lachnospirales</taxon>
        <taxon>Lachnospiraceae</taxon>
        <taxon>Fusibacillus</taxon>
    </lineage>
</organism>
<dbReference type="RefSeq" id="WP_283231316.1">
    <property type="nucleotide sequence ID" value="NZ_JASGBQ010000020.1"/>
</dbReference>
<name>A0AAP4BBY7_9FIRM</name>
<reference evidence="1 2" key="1">
    <citation type="submission" date="2023-05" db="EMBL/GenBank/DDBJ databases">
        <title>[ruminococcus] sp. nov., isolated from a pig farm feces dump.</title>
        <authorList>
            <person name="Chang Y.-H."/>
        </authorList>
    </citation>
    <scope>NUCLEOTIDE SEQUENCE [LARGE SCALE GENOMIC DNA]</scope>
    <source>
        <strain evidence="1 2">YH-rum2234</strain>
    </source>
</reference>
<proteinExistence type="predicted"/>
<gene>
    <name evidence="1" type="ORF">QJ036_10420</name>
</gene>
<sequence>MYREFVYSGDPPPELKGEEYEAFLMNIQKSVLFSLEQRKLLSPEQRKRCLAELERRGSNGPV</sequence>
<evidence type="ECO:0000313" key="1">
    <source>
        <dbReference type="EMBL" id="MDI9242880.1"/>
    </source>
</evidence>
<protein>
    <submittedName>
        <fullName evidence="1">Uncharacterized protein</fullName>
    </submittedName>
</protein>
<dbReference type="EMBL" id="JASGBQ010000020">
    <property type="protein sequence ID" value="MDI9242880.1"/>
    <property type="molecule type" value="Genomic_DNA"/>
</dbReference>
<dbReference type="AlphaFoldDB" id="A0AAP4BBY7"/>